<proteinExistence type="predicted"/>
<evidence type="ECO:0000313" key="2">
    <source>
        <dbReference type="EMBL" id="KKQ65785.1"/>
    </source>
</evidence>
<name>A0A0G0JRP9_9BACT</name>
<comment type="caution">
    <text evidence="2">The sequence shown here is derived from an EMBL/GenBank/DDBJ whole genome shotgun (WGS) entry which is preliminary data.</text>
</comment>
<reference evidence="2 3" key="1">
    <citation type="journal article" date="2015" name="Nature">
        <title>rRNA introns, odd ribosomes, and small enigmatic genomes across a large radiation of phyla.</title>
        <authorList>
            <person name="Brown C.T."/>
            <person name="Hug L.A."/>
            <person name="Thomas B.C."/>
            <person name="Sharon I."/>
            <person name="Castelle C.J."/>
            <person name="Singh A."/>
            <person name="Wilkins M.J."/>
            <person name="Williams K.H."/>
            <person name="Banfield J.F."/>
        </authorList>
    </citation>
    <scope>NUCLEOTIDE SEQUENCE [LARGE SCALE GENOMIC DNA]</scope>
</reference>
<accession>A0A0G0JRP9</accession>
<dbReference type="AlphaFoldDB" id="A0A0G0JRP9"/>
<sequence>MKLKRLKLVVILVTLSSFFLLNRLFNSLYPIYAKEATTSSSPPPESSDIKLKIEELKSQIASKAAKLKQEINKKIQNKALVGEIISVDDPKLTLQTKLKTYTVITNEYTVLSNSSSNKFKKALTLKTLSEGNNLVVLGDVDDNNSLNAKKIIVINKPESIERQINLGKVEEITAKSIKIATSGGTLKAAITSETQLLEGSKEIAFSDMEEGKSVIISSIFKDKERIAKLIFLKPNQPSLKTKPKETTPSSKTSTSSGKNKKI</sequence>
<protein>
    <submittedName>
        <fullName evidence="2">Uncharacterized protein</fullName>
    </submittedName>
</protein>
<evidence type="ECO:0000313" key="3">
    <source>
        <dbReference type="Proteomes" id="UP000034235"/>
    </source>
</evidence>
<evidence type="ECO:0000256" key="1">
    <source>
        <dbReference type="SAM" id="MobiDB-lite"/>
    </source>
</evidence>
<feature type="compositionally biased region" description="Low complexity" evidence="1">
    <location>
        <begin position="246"/>
        <end position="262"/>
    </location>
</feature>
<dbReference type="EMBL" id="LBUP01000008">
    <property type="protein sequence ID" value="KKQ65785.1"/>
    <property type="molecule type" value="Genomic_DNA"/>
</dbReference>
<gene>
    <name evidence="2" type="ORF">US86_C0008G0008</name>
</gene>
<organism evidence="2 3">
    <name type="scientific">Candidatus Daviesbacteria bacterium GW2011_GWA2_38_24</name>
    <dbReference type="NCBI Taxonomy" id="1618422"/>
    <lineage>
        <taxon>Bacteria</taxon>
        <taxon>Candidatus Daviesiibacteriota</taxon>
    </lineage>
</organism>
<dbReference type="Proteomes" id="UP000034235">
    <property type="component" value="Unassembled WGS sequence"/>
</dbReference>
<feature type="region of interest" description="Disordered" evidence="1">
    <location>
        <begin position="237"/>
        <end position="262"/>
    </location>
</feature>